<dbReference type="InterPro" id="IPR051088">
    <property type="entry name" value="PTS_Sugar-EIIC/EIIB"/>
</dbReference>
<evidence type="ECO:0000313" key="3">
    <source>
        <dbReference type="Proteomes" id="UP000295756"/>
    </source>
</evidence>
<feature type="transmembrane region" description="Helical" evidence="1">
    <location>
        <begin position="133"/>
        <end position="152"/>
    </location>
</feature>
<keyword evidence="1" id="KW-0812">Transmembrane</keyword>
<feature type="transmembrane region" description="Helical" evidence="1">
    <location>
        <begin position="265"/>
        <end position="289"/>
    </location>
</feature>
<evidence type="ECO:0000256" key="1">
    <source>
        <dbReference type="SAM" id="Phobius"/>
    </source>
</evidence>
<feature type="transmembrane region" description="Helical" evidence="1">
    <location>
        <begin position="198"/>
        <end position="223"/>
    </location>
</feature>
<dbReference type="Proteomes" id="UP000295756">
    <property type="component" value="Chromosome"/>
</dbReference>
<sequence length="405" mass="45986">MFNYLINTTQRWDEVLYRKPTMQAIIIAIKQSVPILAIDIYWRLIMKIAISPDALLANLFDQYPILPDNVIDISRHISALLDATVILIFIAGLTHQYLKEKSIQNTTLPVLTNLIITYLLLFNKNQLVPYNTVPYLLITVITILTCQTYLWYYNRNSPALSHYALRYLFWSFICIIIFGKLLHIVLQLPRLQSFSSTILSQSFFTTFLGLLLVSFFSPILFIMGLPLPLEFTNNQTTLNTVVANLDTMLTHGLTTLPFPENLYSVYGSFTLLGGIGNTLALNVLLLFAASKSIRRLGLLAWIPSLFDNNCLLFSGMPLFMRPLMLVPMLMTNIISMLISYTAIACHFIHPSVYITPSNLPNILLPTLASPTPIRSTLVTILIFCVSLLIYRPFLSRLILEVSHEK</sequence>
<feature type="transmembrane region" description="Helical" evidence="1">
    <location>
        <begin position="103"/>
        <end position="121"/>
    </location>
</feature>
<feature type="transmembrane region" description="Helical" evidence="1">
    <location>
        <begin position="79"/>
        <end position="97"/>
    </location>
</feature>
<feature type="transmembrane region" description="Helical" evidence="1">
    <location>
        <begin position="373"/>
        <end position="390"/>
    </location>
</feature>
<keyword evidence="1" id="KW-0472">Membrane</keyword>
<reference evidence="2 3" key="1">
    <citation type="submission" date="2019-03" db="EMBL/GenBank/DDBJ databases">
        <title>Complete Genome Sequence of Leuconostoc kimchii strain NKJ218 Isolated from Homemade Kimchi.</title>
        <authorList>
            <person name="Jung J.Y."/>
            <person name="Jin H.M."/>
            <person name="Jung J.-W."/>
            <person name="Lee S.-Y."/>
            <person name="Ryu B.-G."/>
            <person name="Han S.-S."/>
            <person name="Kang H.K."/>
            <person name="Choi H.W."/>
            <person name="Chung E.J."/>
            <person name="Choi K.-M."/>
        </authorList>
    </citation>
    <scope>NUCLEOTIDE SEQUENCE [LARGE SCALE GENOMIC DNA]</scope>
    <source>
        <strain evidence="2 3">NKJ218</strain>
    </source>
</reference>
<protein>
    <submittedName>
        <fullName evidence="2">PTS sugar transporter subunit IIC</fullName>
    </submittedName>
</protein>
<gene>
    <name evidence="2" type="ORF">EW139_07150</name>
</gene>
<dbReference type="PANTHER" id="PTHR33989">
    <property type="match status" value="1"/>
</dbReference>
<name>A0ABX5SKK7_9LACO</name>
<keyword evidence="3" id="KW-1185">Reference proteome</keyword>
<dbReference type="PANTHER" id="PTHR33989:SF4">
    <property type="entry name" value="PTS SYSTEM N,N'-DIACETYLCHITOBIOSE-SPECIFIC EIIC COMPONENT"/>
    <property type="match status" value="1"/>
</dbReference>
<dbReference type="EMBL" id="CP037939">
    <property type="protein sequence ID" value="QBR47910.1"/>
    <property type="molecule type" value="Genomic_DNA"/>
</dbReference>
<feature type="transmembrane region" description="Helical" evidence="1">
    <location>
        <begin position="323"/>
        <end position="349"/>
    </location>
</feature>
<organism evidence="2 3">
    <name type="scientific">Leuconostoc kimchii</name>
    <dbReference type="NCBI Taxonomy" id="136609"/>
    <lineage>
        <taxon>Bacteria</taxon>
        <taxon>Bacillati</taxon>
        <taxon>Bacillota</taxon>
        <taxon>Bacilli</taxon>
        <taxon>Lactobacillales</taxon>
        <taxon>Lactobacillaceae</taxon>
        <taxon>Leuconostoc</taxon>
    </lineage>
</organism>
<keyword evidence="1" id="KW-1133">Transmembrane helix</keyword>
<evidence type="ECO:0000313" key="2">
    <source>
        <dbReference type="EMBL" id="QBR47910.1"/>
    </source>
</evidence>
<feature type="transmembrane region" description="Helical" evidence="1">
    <location>
        <begin position="164"/>
        <end position="186"/>
    </location>
</feature>
<keyword evidence="2" id="KW-0762">Sugar transport</keyword>
<dbReference type="RefSeq" id="WP_013103809.1">
    <property type="nucleotide sequence ID" value="NZ_CP037939.1"/>
</dbReference>
<accession>A0ABX5SKK7</accession>
<proteinExistence type="predicted"/>
<keyword evidence="2" id="KW-0813">Transport</keyword>